<comment type="caution">
    <text evidence="6">The sequence shown here is derived from an EMBL/GenBank/DDBJ whole genome shotgun (WGS) entry which is preliminary data.</text>
</comment>
<dbReference type="NCBIfam" id="TIGR03953">
    <property type="entry name" value="rplD_bact"/>
    <property type="match status" value="1"/>
</dbReference>
<dbReference type="InterPro" id="IPR013005">
    <property type="entry name" value="Ribosomal_uL4-like"/>
</dbReference>
<dbReference type="Proteomes" id="UP001491310">
    <property type="component" value="Unassembled WGS sequence"/>
</dbReference>
<keyword evidence="2" id="KW-0689">Ribosomal protein</keyword>
<evidence type="ECO:0000256" key="3">
    <source>
        <dbReference type="ARBA" id="ARBA00023274"/>
    </source>
</evidence>
<evidence type="ECO:0000313" key="6">
    <source>
        <dbReference type="EMBL" id="KAK9908815.1"/>
    </source>
</evidence>
<evidence type="ECO:0000256" key="2">
    <source>
        <dbReference type="ARBA" id="ARBA00022980"/>
    </source>
</evidence>
<dbReference type="SUPFAM" id="SSF52166">
    <property type="entry name" value="Ribosomal protein L4"/>
    <property type="match status" value="1"/>
</dbReference>
<feature type="region of interest" description="Disordered" evidence="5">
    <location>
        <begin position="60"/>
        <end position="96"/>
    </location>
</feature>
<accession>A0ABR2YPT7</accession>
<keyword evidence="3" id="KW-0687">Ribonucleoprotein</keyword>
<dbReference type="EMBL" id="JALJOT010000007">
    <property type="protein sequence ID" value="KAK9908815.1"/>
    <property type="molecule type" value="Genomic_DNA"/>
</dbReference>
<dbReference type="InterPro" id="IPR002136">
    <property type="entry name" value="Ribosomal_uL4"/>
</dbReference>
<reference evidence="6 7" key="1">
    <citation type="journal article" date="2024" name="Nat. Commun.">
        <title>Phylogenomics reveals the evolutionary origins of lichenization in chlorophyte algae.</title>
        <authorList>
            <person name="Puginier C."/>
            <person name="Libourel C."/>
            <person name="Otte J."/>
            <person name="Skaloud P."/>
            <person name="Haon M."/>
            <person name="Grisel S."/>
            <person name="Petersen M."/>
            <person name="Berrin J.G."/>
            <person name="Delaux P.M."/>
            <person name="Dal Grande F."/>
            <person name="Keller J."/>
        </authorList>
    </citation>
    <scope>NUCLEOTIDE SEQUENCE [LARGE SCALE GENOMIC DNA]</scope>
    <source>
        <strain evidence="6 7">SAG 216-7</strain>
    </source>
</reference>
<dbReference type="Gene3D" id="3.40.1370.10">
    <property type="match status" value="1"/>
</dbReference>
<dbReference type="PANTHER" id="PTHR10746:SF6">
    <property type="entry name" value="LARGE RIBOSOMAL SUBUNIT PROTEIN UL4M"/>
    <property type="match status" value="1"/>
</dbReference>
<dbReference type="Pfam" id="PF00573">
    <property type="entry name" value="Ribosomal_L4"/>
    <property type="match status" value="1"/>
</dbReference>
<keyword evidence="7" id="KW-1185">Reference proteome</keyword>
<gene>
    <name evidence="6" type="ORF">WJX75_003252</name>
</gene>
<sequence>MWRARAVQSQAQRVDSFQGSDLRVPLFNWRREVVGEYTLPGDVFNVPIRKDILHRVVRWQQAKRQQGTHKTKTRSEVRGGGRKPHSQKGSGRARFGSIRAAQRRGGGIIFGPVVRSHEHGLQKKVRKLGLKCALSAKASEGRLMILDSLTIDPPKTKYLDEQLTALLPDVPRRSILMIDCAKDGADGGYVKFLHASF</sequence>
<evidence type="ECO:0000256" key="5">
    <source>
        <dbReference type="SAM" id="MobiDB-lite"/>
    </source>
</evidence>
<evidence type="ECO:0000256" key="4">
    <source>
        <dbReference type="ARBA" id="ARBA00040565"/>
    </source>
</evidence>
<name>A0ABR2YPT7_9CHLO</name>
<evidence type="ECO:0000256" key="1">
    <source>
        <dbReference type="ARBA" id="ARBA00010528"/>
    </source>
</evidence>
<dbReference type="PANTHER" id="PTHR10746">
    <property type="entry name" value="50S RIBOSOMAL PROTEIN L4"/>
    <property type="match status" value="1"/>
</dbReference>
<dbReference type="InterPro" id="IPR023574">
    <property type="entry name" value="Ribosomal_uL4_dom_sf"/>
</dbReference>
<organism evidence="6 7">
    <name type="scientific">Coccomyxa subellipsoidea</name>
    <dbReference type="NCBI Taxonomy" id="248742"/>
    <lineage>
        <taxon>Eukaryota</taxon>
        <taxon>Viridiplantae</taxon>
        <taxon>Chlorophyta</taxon>
        <taxon>core chlorophytes</taxon>
        <taxon>Trebouxiophyceae</taxon>
        <taxon>Trebouxiophyceae incertae sedis</taxon>
        <taxon>Coccomyxaceae</taxon>
        <taxon>Coccomyxa</taxon>
    </lineage>
</organism>
<comment type="similarity">
    <text evidence="1">Belongs to the universal ribosomal protein uL4 family.</text>
</comment>
<protein>
    <recommendedName>
        <fullName evidence="4">Large ribosomal subunit protein uL4m</fullName>
    </recommendedName>
</protein>
<proteinExistence type="inferred from homology"/>
<evidence type="ECO:0000313" key="7">
    <source>
        <dbReference type="Proteomes" id="UP001491310"/>
    </source>
</evidence>